<evidence type="ECO:0000256" key="1">
    <source>
        <dbReference type="SAM" id="MobiDB-lite"/>
    </source>
</evidence>
<proteinExistence type="predicted"/>
<gene>
    <name evidence="3" type="ORF">KGM_211344</name>
</gene>
<feature type="compositionally biased region" description="Low complexity" evidence="1">
    <location>
        <begin position="85"/>
        <end position="96"/>
    </location>
</feature>
<dbReference type="Proteomes" id="UP000007151">
    <property type="component" value="Unassembled WGS sequence"/>
</dbReference>
<feature type="region of interest" description="Disordered" evidence="1">
    <location>
        <begin position="230"/>
        <end position="282"/>
    </location>
</feature>
<feature type="compositionally biased region" description="Polar residues" evidence="1">
    <location>
        <begin position="234"/>
        <end position="245"/>
    </location>
</feature>
<feature type="chain" id="PRO_5012623141" evidence="2">
    <location>
        <begin position="19"/>
        <end position="282"/>
    </location>
</feature>
<feature type="compositionally biased region" description="Low complexity" evidence="1">
    <location>
        <begin position="54"/>
        <end position="74"/>
    </location>
</feature>
<comment type="caution">
    <text evidence="3">The sequence shown here is derived from an EMBL/GenBank/DDBJ whole genome shotgun (WGS) entry which is preliminary data.</text>
</comment>
<dbReference type="KEGG" id="dpl:KGM_211344"/>
<evidence type="ECO:0000313" key="4">
    <source>
        <dbReference type="Proteomes" id="UP000007151"/>
    </source>
</evidence>
<keyword evidence="2" id="KW-0732">Signal</keyword>
<reference evidence="3 4" key="1">
    <citation type="journal article" date="2011" name="Cell">
        <title>The monarch butterfly genome yields insights into long-distance migration.</title>
        <authorList>
            <person name="Zhan S."/>
            <person name="Merlin C."/>
            <person name="Boore J.L."/>
            <person name="Reppert S.M."/>
        </authorList>
    </citation>
    <scope>NUCLEOTIDE SEQUENCE [LARGE SCALE GENOMIC DNA]</scope>
    <source>
        <strain evidence="3">F-2</strain>
    </source>
</reference>
<dbReference type="AlphaFoldDB" id="A0A212EW22"/>
<evidence type="ECO:0000313" key="3">
    <source>
        <dbReference type="EMBL" id="OWR45679.1"/>
    </source>
</evidence>
<accession>A0A212EW22</accession>
<name>A0A212EW22_DANPL</name>
<dbReference type="InParanoid" id="A0A212EW22"/>
<evidence type="ECO:0000256" key="2">
    <source>
        <dbReference type="SAM" id="SignalP"/>
    </source>
</evidence>
<protein>
    <submittedName>
        <fullName evidence="3">Uncharacterized protein</fullName>
    </submittedName>
</protein>
<organism evidence="3 4">
    <name type="scientific">Danaus plexippus plexippus</name>
    <dbReference type="NCBI Taxonomy" id="278856"/>
    <lineage>
        <taxon>Eukaryota</taxon>
        <taxon>Metazoa</taxon>
        <taxon>Ecdysozoa</taxon>
        <taxon>Arthropoda</taxon>
        <taxon>Hexapoda</taxon>
        <taxon>Insecta</taxon>
        <taxon>Pterygota</taxon>
        <taxon>Neoptera</taxon>
        <taxon>Endopterygota</taxon>
        <taxon>Lepidoptera</taxon>
        <taxon>Glossata</taxon>
        <taxon>Ditrysia</taxon>
        <taxon>Papilionoidea</taxon>
        <taxon>Nymphalidae</taxon>
        <taxon>Danainae</taxon>
        <taxon>Danaini</taxon>
        <taxon>Danaina</taxon>
        <taxon>Danaus</taxon>
        <taxon>Danaus</taxon>
    </lineage>
</organism>
<keyword evidence="4" id="KW-1185">Reference proteome</keyword>
<feature type="signal peptide" evidence="2">
    <location>
        <begin position="1"/>
        <end position="18"/>
    </location>
</feature>
<feature type="region of interest" description="Disordered" evidence="1">
    <location>
        <begin position="21"/>
        <end position="104"/>
    </location>
</feature>
<dbReference type="EMBL" id="AGBW02012095">
    <property type="protein sequence ID" value="OWR45679.1"/>
    <property type="molecule type" value="Genomic_DNA"/>
</dbReference>
<feature type="compositionally biased region" description="Polar residues" evidence="1">
    <location>
        <begin position="254"/>
        <end position="282"/>
    </location>
</feature>
<sequence length="282" mass="31139">MMKKEFFILLTLCAIVLASEGEDSEQKKRGASKASGLNAIPTGSQKPDYTYNLYSQSSGPSSPSQTYQPSSFYPNQAPSQYFTLANNEPPASNPSNTQTLNQPPHSQFVPITLSPTTGYQSKYQFVPQRQIGNVQLAIMQQPTLQPSILQYPHSFFSNPTNHLTQGLLSQGHLSFGPSFQTLPAGHIISQPSMIVLPQPHTSLYNNMVYPNPAQYLYNYNPSLSQPKYGYSPFAPSTSNEAQSISKGVVKDDNGTSQNSEYLSPDSNTYKHTFTSRSTYPKK</sequence>